<evidence type="ECO:0000256" key="1">
    <source>
        <dbReference type="SAM" id="SignalP"/>
    </source>
</evidence>
<feature type="chain" id="PRO_5045533826" description="DUF11 domain-containing protein" evidence="1">
    <location>
        <begin position="27"/>
        <end position="348"/>
    </location>
</feature>
<dbReference type="RefSeq" id="WP_267218911.1">
    <property type="nucleotide sequence ID" value="NZ_JAPCWC010000002.1"/>
</dbReference>
<dbReference type="EMBL" id="JBHLTM010000061">
    <property type="protein sequence ID" value="MFC0686205.1"/>
    <property type="molecule type" value="Genomic_DNA"/>
</dbReference>
<dbReference type="InterPro" id="IPR001434">
    <property type="entry name" value="OmcB-like_DUF11"/>
</dbReference>
<evidence type="ECO:0000313" key="3">
    <source>
        <dbReference type="EMBL" id="MFC0686205.1"/>
    </source>
</evidence>
<evidence type="ECO:0000259" key="2">
    <source>
        <dbReference type="Pfam" id="PF01345"/>
    </source>
</evidence>
<feature type="signal peptide" evidence="1">
    <location>
        <begin position="1"/>
        <end position="26"/>
    </location>
</feature>
<reference evidence="3 4" key="1">
    <citation type="submission" date="2024-09" db="EMBL/GenBank/DDBJ databases">
        <authorList>
            <person name="Sun Q."/>
            <person name="Mori K."/>
        </authorList>
    </citation>
    <scope>NUCLEOTIDE SEQUENCE [LARGE SCALE GENOMIC DNA]</scope>
    <source>
        <strain evidence="3 4">CICC 11035S</strain>
    </source>
</reference>
<dbReference type="NCBIfam" id="TIGR01451">
    <property type="entry name" value="B_ant_repeat"/>
    <property type="match status" value="1"/>
</dbReference>
<evidence type="ECO:0000313" key="4">
    <source>
        <dbReference type="Proteomes" id="UP001589858"/>
    </source>
</evidence>
<dbReference type="Proteomes" id="UP001589858">
    <property type="component" value="Unassembled WGS sequence"/>
</dbReference>
<feature type="domain" description="DUF11" evidence="2">
    <location>
        <begin position="255"/>
        <end position="333"/>
    </location>
</feature>
<accession>A0ABV6SAC0</accession>
<dbReference type="InterPro" id="IPR047589">
    <property type="entry name" value="DUF11_rpt"/>
</dbReference>
<organism evidence="3 4">
    <name type="scientific">Novosphingobium clariflavum</name>
    <dbReference type="NCBI Taxonomy" id="2029884"/>
    <lineage>
        <taxon>Bacteria</taxon>
        <taxon>Pseudomonadati</taxon>
        <taxon>Pseudomonadota</taxon>
        <taxon>Alphaproteobacteria</taxon>
        <taxon>Sphingomonadales</taxon>
        <taxon>Sphingomonadaceae</taxon>
        <taxon>Novosphingobium</taxon>
    </lineage>
</organism>
<sequence length="348" mass="34113">MTRTSTLLGAASSLALVALGASPAFAAGTTAGSTIQNTVTVGYQVGGVAQTAKTASDTFTVDRKVNVSVTEVGSAATVVSPGQVQAVSTFKVTNLSNDTLDFALAAAQLSGGSAAWGGSDNFDGTNVKIYLDNGDGVFTSADTQVTYLDELAADAAKTVFVVMDIPSTQVTGDIASVVLTATAKAGGTAGSQGAALTTSATNTSGVDTVLADGAGATDAANDGAFSAKDDFKVSAAALSVLKTSRVVSDPVSGTSNPKAIPGATIEYCISVANASGSATATNIAVNDPLPANVTYVASSILLNGTVTGSTCNTDGTAGGTFASNTVTGTLSDIAAGVTRTLVFRATIN</sequence>
<name>A0ABV6SAC0_9SPHN</name>
<gene>
    <name evidence="3" type="ORF">ACFFF8_16575</name>
</gene>
<comment type="caution">
    <text evidence="3">The sequence shown here is derived from an EMBL/GenBank/DDBJ whole genome shotgun (WGS) entry which is preliminary data.</text>
</comment>
<proteinExistence type="predicted"/>
<dbReference type="Pfam" id="PF01345">
    <property type="entry name" value="DUF11"/>
    <property type="match status" value="1"/>
</dbReference>
<keyword evidence="4" id="KW-1185">Reference proteome</keyword>
<protein>
    <recommendedName>
        <fullName evidence="2">DUF11 domain-containing protein</fullName>
    </recommendedName>
</protein>
<keyword evidence="1" id="KW-0732">Signal</keyword>